<dbReference type="EMBL" id="JACRAF010000020">
    <property type="protein sequence ID" value="MBI4921472.1"/>
    <property type="molecule type" value="Genomic_DNA"/>
</dbReference>
<dbReference type="PANTHER" id="PTHR43377">
    <property type="entry name" value="BILIVERDIN REDUCTASE A"/>
    <property type="match status" value="1"/>
</dbReference>
<sequence length="365" mass="38999">MDQLRVGIVGCGLITQVEHLPNLLALPELFKVIGVADPSAKVRAHLTDRTGVASYATADELFGQKPDAVVVATPDAYHADIIVQALARGFHVFTEKPLCYDVADARRILAARNKAARVVQVGYMKRFDPAYRALCDLIAARPAGPLLAVTVDVVDSDAWAYVAHRDLLTPDDVPAELVAEGRARRQAQVAAALGGAPDALVARGFAGPFCSSLVHDINLVQGLLEAAGTRLGAPVGAAFIAGDTGGALLAKLEPQDAAITMSWVAAPKVAYYSERISLVYADAVYELRFPSPYLNHQPTQLFERRSSGHHLTEIAHRPSYAEPFIEELKAWHAAITEGAVVVNTVEQAMADISLLAQFARLAAVA</sequence>
<comment type="caution">
    <text evidence="2">The sequence shown here is derived from an EMBL/GenBank/DDBJ whole genome shotgun (WGS) entry which is preliminary data.</text>
</comment>
<protein>
    <submittedName>
        <fullName evidence="2">Gfo/Idh/MocA family oxidoreductase</fullName>
    </submittedName>
</protein>
<reference evidence="2" key="1">
    <citation type="submission" date="2020-07" db="EMBL/GenBank/DDBJ databases">
        <title>Huge and variable diversity of episymbiotic CPR bacteria and DPANN archaea in groundwater ecosystems.</title>
        <authorList>
            <person name="He C.Y."/>
            <person name="Keren R."/>
            <person name="Whittaker M."/>
            <person name="Farag I.F."/>
            <person name="Doudna J."/>
            <person name="Cate J.H.D."/>
            <person name="Banfield J.F."/>
        </authorList>
    </citation>
    <scope>NUCLEOTIDE SEQUENCE</scope>
    <source>
        <strain evidence="2">NC_groundwater_1586_Pr3_B-0.1um_66_15</strain>
    </source>
</reference>
<organism evidence="2 3">
    <name type="scientific">Devosia nanyangense</name>
    <dbReference type="NCBI Taxonomy" id="1228055"/>
    <lineage>
        <taxon>Bacteria</taxon>
        <taxon>Pseudomonadati</taxon>
        <taxon>Pseudomonadota</taxon>
        <taxon>Alphaproteobacteria</taxon>
        <taxon>Hyphomicrobiales</taxon>
        <taxon>Devosiaceae</taxon>
        <taxon>Devosia</taxon>
    </lineage>
</organism>
<evidence type="ECO:0000259" key="1">
    <source>
        <dbReference type="Pfam" id="PF01408"/>
    </source>
</evidence>
<dbReference type="GO" id="GO:0000166">
    <property type="term" value="F:nucleotide binding"/>
    <property type="evidence" value="ECO:0007669"/>
    <property type="project" value="InterPro"/>
</dbReference>
<evidence type="ECO:0000313" key="3">
    <source>
        <dbReference type="Proteomes" id="UP000782610"/>
    </source>
</evidence>
<dbReference type="Gene3D" id="3.30.360.10">
    <property type="entry name" value="Dihydrodipicolinate Reductase, domain 2"/>
    <property type="match status" value="1"/>
</dbReference>
<accession>A0A933NYH4</accession>
<dbReference type="InterPro" id="IPR036291">
    <property type="entry name" value="NAD(P)-bd_dom_sf"/>
</dbReference>
<dbReference type="SUPFAM" id="SSF51735">
    <property type="entry name" value="NAD(P)-binding Rossmann-fold domains"/>
    <property type="match status" value="1"/>
</dbReference>
<dbReference type="Gene3D" id="3.40.50.720">
    <property type="entry name" value="NAD(P)-binding Rossmann-like Domain"/>
    <property type="match status" value="1"/>
</dbReference>
<dbReference type="Proteomes" id="UP000782610">
    <property type="component" value="Unassembled WGS sequence"/>
</dbReference>
<dbReference type="InterPro" id="IPR000683">
    <property type="entry name" value="Gfo/Idh/MocA-like_OxRdtase_N"/>
</dbReference>
<evidence type="ECO:0000313" key="2">
    <source>
        <dbReference type="EMBL" id="MBI4921472.1"/>
    </source>
</evidence>
<gene>
    <name evidence="2" type="ORF">HY834_06955</name>
</gene>
<dbReference type="InterPro" id="IPR051450">
    <property type="entry name" value="Gfo/Idh/MocA_Oxidoreductases"/>
</dbReference>
<feature type="domain" description="Gfo/Idh/MocA-like oxidoreductase N-terminal" evidence="1">
    <location>
        <begin position="4"/>
        <end position="123"/>
    </location>
</feature>
<dbReference type="PANTHER" id="PTHR43377:SF1">
    <property type="entry name" value="BILIVERDIN REDUCTASE A"/>
    <property type="match status" value="1"/>
</dbReference>
<dbReference type="Pfam" id="PF01408">
    <property type="entry name" value="GFO_IDH_MocA"/>
    <property type="match status" value="1"/>
</dbReference>
<name>A0A933NYH4_9HYPH</name>
<proteinExistence type="predicted"/>
<dbReference type="AlphaFoldDB" id="A0A933NYH4"/>